<proteinExistence type="inferred from homology"/>
<dbReference type="SUPFAM" id="SSF51735">
    <property type="entry name" value="NAD(P)-binding Rossmann-fold domains"/>
    <property type="match status" value="1"/>
</dbReference>
<keyword evidence="2" id="KW-0560">Oxidoreductase</keyword>
<evidence type="ECO:0000256" key="3">
    <source>
        <dbReference type="RuleBase" id="RU000363"/>
    </source>
</evidence>
<sequence length="333" mass="36033">MNNLMMSSSTGTRVAIVTGASSGIGEALTRELINRGWFVAMADLRESKALTDEFGSKAKFYETDVASYDAQAKTFAAVFHSHGRIDALCANAGIGDRGSIYILKYRNKDEIPPAPDLKCTDVDWKGVLYGTQLAIHFMRKNPTPGGVIVATASIVAMHPHPSYAEYNGTKAAVLNFVRGSAGVLKVKENIRINCVMPGIVDTAIVPRQMIAAVDPSDITPVSTIVSAYIRLLDDETLTGQGIECSVDKQLPFTDPPLMNGKHTKRAATVWDPLFKIMHGENSGLADAVAGEDFVMQEGRLERATAMITLEKGSLHDVDMIAIIPSAMESPWFQ</sequence>
<dbReference type="GO" id="GO:0005737">
    <property type="term" value="C:cytoplasm"/>
    <property type="evidence" value="ECO:0007669"/>
    <property type="project" value="TreeGrafter"/>
</dbReference>
<dbReference type="PRINTS" id="PR00081">
    <property type="entry name" value="GDHRDH"/>
</dbReference>
<dbReference type="InterPro" id="IPR002347">
    <property type="entry name" value="SDR_fam"/>
</dbReference>
<reference evidence="4 5" key="1">
    <citation type="submission" date="2017-03" db="EMBL/GenBank/DDBJ databases">
        <title>Genomes of endolithic fungi from Antarctica.</title>
        <authorList>
            <person name="Coleine C."/>
            <person name="Masonjones S."/>
            <person name="Stajich J.E."/>
        </authorList>
    </citation>
    <scope>NUCLEOTIDE SEQUENCE [LARGE SCALE GENOMIC DNA]</scope>
    <source>
        <strain evidence="4 5">CCFEE 5311</strain>
    </source>
</reference>
<organism evidence="4 5">
    <name type="scientific">Friedmanniomyces endolithicus</name>
    <dbReference type="NCBI Taxonomy" id="329885"/>
    <lineage>
        <taxon>Eukaryota</taxon>
        <taxon>Fungi</taxon>
        <taxon>Dikarya</taxon>
        <taxon>Ascomycota</taxon>
        <taxon>Pezizomycotina</taxon>
        <taxon>Dothideomycetes</taxon>
        <taxon>Dothideomycetidae</taxon>
        <taxon>Mycosphaerellales</taxon>
        <taxon>Teratosphaeriaceae</taxon>
        <taxon>Friedmanniomyces</taxon>
    </lineage>
</organism>
<accession>A0A4U0UQY9</accession>
<dbReference type="STRING" id="329885.A0A4U0UQY9"/>
<dbReference type="Proteomes" id="UP000310066">
    <property type="component" value="Unassembled WGS sequence"/>
</dbReference>
<name>A0A4U0UQY9_9PEZI</name>
<dbReference type="PRINTS" id="PR00080">
    <property type="entry name" value="SDRFAMILY"/>
</dbReference>
<evidence type="ECO:0000256" key="1">
    <source>
        <dbReference type="ARBA" id="ARBA00006484"/>
    </source>
</evidence>
<dbReference type="OrthoDB" id="5371740at2759"/>
<dbReference type="Pfam" id="PF00106">
    <property type="entry name" value="adh_short"/>
    <property type="match status" value="1"/>
</dbReference>
<evidence type="ECO:0000256" key="2">
    <source>
        <dbReference type="ARBA" id="ARBA00023002"/>
    </source>
</evidence>
<dbReference type="InterPro" id="IPR036291">
    <property type="entry name" value="NAD(P)-bd_dom_sf"/>
</dbReference>
<dbReference type="PANTHER" id="PTHR44229">
    <property type="entry name" value="15-HYDROXYPROSTAGLANDIN DEHYDROGENASE [NAD(+)]"/>
    <property type="match status" value="1"/>
</dbReference>
<evidence type="ECO:0000313" key="4">
    <source>
        <dbReference type="EMBL" id="TKA38133.1"/>
    </source>
</evidence>
<dbReference type="EMBL" id="NAJP01000047">
    <property type="protein sequence ID" value="TKA38133.1"/>
    <property type="molecule type" value="Genomic_DNA"/>
</dbReference>
<dbReference type="GO" id="GO:0016491">
    <property type="term" value="F:oxidoreductase activity"/>
    <property type="evidence" value="ECO:0007669"/>
    <property type="project" value="UniProtKB-KW"/>
</dbReference>
<protein>
    <submittedName>
        <fullName evidence="4">Uncharacterized protein</fullName>
    </submittedName>
</protein>
<dbReference type="PANTHER" id="PTHR44229:SF4">
    <property type="entry name" value="15-HYDROXYPROSTAGLANDIN DEHYDROGENASE [NAD(+)]"/>
    <property type="match status" value="1"/>
</dbReference>
<evidence type="ECO:0000313" key="5">
    <source>
        <dbReference type="Proteomes" id="UP000310066"/>
    </source>
</evidence>
<comment type="similarity">
    <text evidence="1 3">Belongs to the short-chain dehydrogenases/reductases (SDR) family.</text>
</comment>
<dbReference type="AlphaFoldDB" id="A0A4U0UQY9"/>
<gene>
    <name evidence="4" type="ORF">B0A54_11147</name>
</gene>
<dbReference type="Gene3D" id="3.40.50.720">
    <property type="entry name" value="NAD(P)-binding Rossmann-like Domain"/>
    <property type="match status" value="1"/>
</dbReference>
<comment type="caution">
    <text evidence="4">The sequence shown here is derived from an EMBL/GenBank/DDBJ whole genome shotgun (WGS) entry which is preliminary data.</text>
</comment>